<dbReference type="Proteomes" id="UP000238916">
    <property type="component" value="Unassembled WGS sequence"/>
</dbReference>
<keyword evidence="3" id="KW-0274">FAD</keyword>
<dbReference type="Gene3D" id="3.50.50.60">
    <property type="entry name" value="FAD/NAD(P)-binding domain"/>
    <property type="match status" value="1"/>
</dbReference>
<dbReference type="AlphaFoldDB" id="A0A2U3KZI7"/>
<dbReference type="InterPro" id="IPR036188">
    <property type="entry name" value="FAD/NAD-bd_sf"/>
</dbReference>
<dbReference type="NCBIfam" id="TIGR00275">
    <property type="entry name" value="aminoacetone oxidase family FAD-binding enzyme"/>
    <property type="match status" value="1"/>
</dbReference>
<proteinExistence type="predicted"/>
<dbReference type="Pfam" id="PF03486">
    <property type="entry name" value="HI0933_like"/>
    <property type="match status" value="1"/>
</dbReference>
<dbReference type="Gene3D" id="1.10.8.260">
    <property type="entry name" value="HI0933 insert domain-like"/>
    <property type="match status" value="1"/>
</dbReference>
<dbReference type="SUPFAM" id="SSF51905">
    <property type="entry name" value="FAD/NAD(P)-binding domain"/>
    <property type="match status" value="1"/>
</dbReference>
<dbReference type="InterPro" id="IPR057661">
    <property type="entry name" value="RsdA/BaiN/AoA(So)_Rossmann"/>
</dbReference>
<evidence type="ECO:0000313" key="7">
    <source>
        <dbReference type="Proteomes" id="UP000238916"/>
    </source>
</evidence>
<organism evidence="6 7">
    <name type="scientific">Candidatus Desulfosporosinus infrequens</name>
    <dbReference type="NCBI Taxonomy" id="2043169"/>
    <lineage>
        <taxon>Bacteria</taxon>
        <taxon>Bacillati</taxon>
        <taxon>Bacillota</taxon>
        <taxon>Clostridia</taxon>
        <taxon>Eubacteriales</taxon>
        <taxon>Desulfitobacteriaceae</taxon>
        <taxon>Desulfosporosinus</taxon>
    </lineage>
</organism>
<dbReference type="PRINTS" id="PR00411">
    <property type="entry name" value="PNDRDTASEI"/>
</dbReference>
<dbReference type="Gene3D" id="2.40.30.10">
    <property type="entry name" value="Translation factors"/>
    <property type="match status" value="1"/>
</dbReference>
<dbReference type="InterPro" id="IPR023166">
    <property type="entry name" value="BaiN-like_dom_sf"/>
</dbReference>
<dbReference type="Pfam" id="PF22780">
    <property type="entry name" value="HI0933_like_1st"/>
    <property type="match status" value="1"/>
</dbReference>
<dbReference type="PANTHER" id="PTHR42887:SF2">
    <property type="entry name" value="OS12G0638800 PROTEIN"/>
    <property type="match status" value="1"/>
</dbReference>
<feature type="domain" description="RsdA/BaiN/AoA(So)-like Rossmann fold-like" evidence="4">
    <location>
        <begin position="28"/>
        <end position="432"/>
    </location>
</feature>
<sequence length="444" mass="48408">MVQPSVTSFGRTTDHRHMKGNRLMNEYQVIVVGGGAAGMMAAGQAAKGGAKVLLLEKKERLGRKIAISGKGRCNITNEENVSDFISHYPGNGRFLHSILRDFDNVVLRDFFASYGVETKVERGGRVFPVSDEAEKVVEALEAFLADKGVEIRSGIAVEEIIVENGQVTGVRGAGQKRYLAPVVIVCTGGSSYPATGSNGDGFRFARKLGHHVITPRPALVPLKAAEDWAKELQGLALRNVEATLWMDGKKRVAEFGEMLFTHFGVSGPIILTLSRQAGDALRKGEQVELRINLKPALSPEQLDARVQRDFQKYSNKQFKNALDDLLPQSLIPVMIRLSRINPEGLVHQISREERKRLVGLLQELPLTITETLPIEAAIVTAGGVDVKEINPKTMASKCVEGLYWAGEVVDVDGITGGYNLQAAFAMGYRAGRAACDNALSRWSD</sequence>
<dbReference type="InterPro" id="IPR004792">
    <property type="entry name" value="BaiN-like"/>
</dbReference>
<protein>
    <submittedName>
        <fullName evidence="6">Glucose inhibited division A family protein</fullName>
    </submittedName>
</protein>
<feature type="domain" description="RsdA/BaiN/AoA(So)-like insert" evidence="5">
    <location>
        <begin position="216"/>
        <end position="379"/>
    </location>
</feature>
<comment type="cofactor">
    <cofactor evidence="1">
        <name>FAD</name>
        <dbReference type="ChEBI" id="CHEBI:57692"/>
    </cofactor>
</comment>
<dbReference type="PANTHER" id="PTHR42887">
    <property type="entry name" value="OS12G0638800 PROTEIN"/>
    <property type="match status" value="1"/>
</dbReference>
<evidence type="ECO:0000259" key="4">
    <source>
        <dbReference type="Pfam" id="PF03486"/>
    </source>
</evidence>
<keyword evidence="2" id="KW-0285">Flavoprotein</keyword>
<name>A0A2U3KZI7_9FIRM</name>
<dbReference type="EMBL" id="OMOF01000246">
    <property type="protein sequence ID" value="SPF45081.1"/>
    <property type="molecule type" value="Genomic_DNA"/>
</dbReference>
<evidence type="ECO:0000256" key="3">
    <source>
        <dbReference type="ARBA" id="ARBA00022827"/>
    </source>
</evidence>
<gene>
    <name evidence="6" type="ORF">SBF1_320008</name>
</gene>
<dbReference type="SUPFAM" id="SSF160996">
    <property type="entry name" value="HI0933 insert domain-like"/>
    <property type="match status" value="1"/>
</dbReference>
<reference evidence="7" key="1">
    <citation type="submission" date="2018-02" db="EMBL/GenBank/DDBJ databases">
        <authorList>
            <person name="Hausmann B."/>
        </authorList>
    </citation>
    <scope>NUCLEOTIDE SEQUENCE [LARGE SCALE GENOMIC DNA]</scope>
    <source>
        <strain evidence="7">Peat soil MAG SbF1</strain>
    </source>
</reference>
<evidence type="ECO:0000259" key="5">
    <source>
        <dbReference type="Pfam" id="PF22780"/>
    </source>
</evidence>
<evidence type="ECO:0000313" key="6">
    <source>
        <dbReference type="EMBL" id="SPF45081.1"/>
    </source>
</evidence>
<dbReference type="PRINTS" id="PR00368">
    <property type="entry name" value="FADPNR"/>
</dbReference>
<evidence type="ECO:0000256" key="1">
    <source>
        <dbReference type="ARBA" id="ARBA00001974"/>
    </source>
</evidence>
<evidence type="ECO:0000256" key="2">
    <source>
        <dbReference type="ARBA" id="ARBA00022630"/>
    </source>
</evidence>
<accession>A0A2U3KZI7</accession>
<dbReference type="InterPro" id="IPR055178">
    <property type="entry name" value="RsdA/BaiN/AoA(So)-like_dom"/>
</dbReference>